<reference evidence="2" key="1">
    <citation type="journal article" date="2007" name="Science">
        <title>Draft genome of the filarial nematode parasite Brugia malayi.</title>
        <authorList>
            <person name="Ghedin E."/>
            <person name="Wang S."/>
            <person name="Spiro D."/>
            <person name="Caler E."/>
            <person name="Zhao Q."/>
            <person name="Crabtree J."/>
            <person name="Allen J.E."/>
            <person name="Delcher A.L."/>
            <person name="Guiliano D.B."/>
            <person name="Miranda-Saavedra D."/>
            <person name="Angiuoli S.V."/>
            <person name="Creasy T."/>
            <person name="Amedeo P."/>
            <person name="Haas B."/>
            <person name="El-Sayed N.M."/>
            <person name="Wortman J.R."/>
            <person name="Feldblyum T."/>
            <person name="Tallon L."/>
            <person name="Schatz M."/>
            <person name="Shumway M."/>
            <person name="Koo H."/>
            <person name="Salzberg S.L."/>
            <person name="Schobel S."/>
            <person name="Pertea M."/>
            <person name="Pop M."/>
            <person name="White O."/>
            <person name="Barton G.J."/>
            <person name="Carlow C.K."/>
            <person name="Crawford M.J."/>
            <person name="Daub J."/>
            <person name="Dimmic M.W."/>
            <person name="Estes C.F."/>
            <person name="Foster J.M."/>
            <person name="Ganatra M."/>
            <person name="Gregory W.F."/>
            <person name="Johnson N.M."/>
            <person name="Jin J."/>
            <person name="Komuniecki R."/>
            <person name="Korf I."/>
            <person name="Kumar S."/>
            <person name="Laney S."/>
            <person name="Li B.W."/>
            <person name="Li W."/>
            <person name="Lindblom T.H."/>
            <person name="Lustigman S."/>
            <person name="Ma D."/>
            <person name="Maina C.V."/>
            <person name="Martin D.M."/>
            <person name="McCarter J.P."/>
            <person name="McReynolds L."/>
            <person name="Mitreva M."/>
            <person name="Nutman T.B."/>
            <person name="Parkinson J."/>
            <person name="Peregrin-Alvarez J.M."/>
            <person name="Poole C."/>
            <person name="Ren Q."/>
            <person name="Saunders L."/>
            <person name="Sluder A.E."/>
            <person name="Smith K."/>
            <person name="Stanke M."/>
            <person name="Unnasch T.R."/>
            <person name="Ware J."/>
            <person name="Wei A.D."/>
            <person name="Weil G."/>
            <person name="Williams D.J."/>
            <person name="Zhang Y."/>
            <person name="Williams S.A."/>
            <person name="Fraser-Liggett C."/>
            <person name="Slatko B."/>
            <person name="Blaxter M.L."/>
            <person name="Scott A.L."/>
        </authorList>
    </citation>
    <scope>NUCLEOTIDE SEQUENCE</scope>
    <source>
        <strain evidence="2">FR3</strain>
    </source>
</reference>
<organism evidence="2">
    <name type="scientific">Brugia malayi</name>
    <name type="common">Filarial nematode worm</name>
    <dbReference type="NCBI Taxonomy" id="6279"/>
    <lineage>
        <taxon>Eukaryota</taxon>
        <taxon>Metazoa</taxon>
        <taxon>Ecdysozoa</taxon>
        <taxon>Nematoda</taxon>
        <taxon>Chromadorea</taxon>
        <taxon>Rhabditida</taxon>
        <taxon>Spirurina</taxon>
        <taxon>Spiruromorpha</taxon>
        <taxon>Filarioidea</taxon>
        <taxon>Onchocercidae</taxon>
        <taxon>Brugia</taxon>
    </lineage>
</organism>
<reference evidence="2" key="2">
    <citation type="submission" date="2012-12" db="EMBL/GenBank/DDBJ databases">
        <authorList>
            <person name="Gao Y.W."/>
            <person name="Fan S.T."/>
            <person name="Sun H.T."/>
            <person name="Wang Z."/>
            <person name="Gao X.L."/>
            <person name="Li Y.G."/>
            <person name="Wang T.C."/>
            <person name="Zhang K."/>
            <person name="Xu W.W."/>
            <person name="Yu Z.J."/>
            <person name="Xia X.Z."/>
        </authorList>
    </citation>
    <scope>NUCLEOTIDE SEQUENCE</scope>
    <source>
        <strain evidence="2">FR3</strain>
    </source>
</reference>
<gene>
    <name evidence="2" type="primary">Bm11812</name>
    <name evidence="2" type="ORF">BM_Bm11812</name>
</gene>
<name>A0A0J9YDL2_BRUMA</name>
<accession>A0A0J9YDL2</accession>
<protein>
    <submittedName>
        <fullName evidence="2">Bm11812</fullName>
    </submittedName>
</protein>
<evidence type="ECO:0000313" key="2">
    <source>
        <dbReference type="EMBL" id="CDQ07514.1"/>
    </source>
</evidence>
<dbReference type="AlphaFoldDB" id="A0A0J9YDL2"/>
<feature type="non-terminal residue" evidence="2">
    <location>
        <position position="65"/>
    </location>
</feature>
<evidence type="ECO:0000256" key="1">
    <source>
        <dbReference type="SAM" id="MobiDB-lite"/>
    </source>
</evidence>
<feature type="region of interest" description="Disordered" evidence="1">
    <location>
        <begin position="1"/>
        <end position="21"/>
    </location>
</feature>
<sequence length="65" mass="6641">MPVAPALREAEAGRSLQPAEEQSQTSACLGEVALSIVIESAGKGIGSFIAFPVRNLIMPMASGLA</sequence>
<dbReference type="EMBL" id="LN860465">
    <property type="protein sequence ID" value="CDQ07514.1"/>
    <property type="molecule type" value="Genomic_DNA"/>
</dbReference>
<proteinExistence type="predicted"/>